<name>A0A1Y3XUM5_9ACTN</name>
<evidence type="ECO:0000313" key="1">
    <source>
        <dbReference type="EMBL" id="OUN86977.1"/>
    </source>
</evidence>
<proteinExistence type="predicted"/>
<sequence length="115" mass="12474">MDEGKVARCALDPYGFRRALRMLGWEPACLVVAEAPLARLAGMIPRSYGAAGAPGEVVMGFPRCHAVHTCFMHRALDIAFLSKTGEVLAVCRAVEPWRMLACRGAASVLERFSIP</sequence>
<dbReference type="Proteomes" id="UP000195781">
    <property type="component" value="Unassembled WGS sequence"/>
</dbReference>
<reference evidence="2" key="1">
    <citation type="submission" date="2017-04" db="EMBL/GenBank/DDBJ databases">
        <title>Function of individual gut microbiota members based on whole genome sequencing of pure cultures obtained from chicken caecum.</title>
        <authorList>
            <person name="Medvecky M."/>
            <person name="Cejkova D."/>
            <person name="Polansky O."/>
            <person name="Karasova D."/>
            <person name="Kubasova T."/>
            <person name="Cizek A."/>
            <person name="Rychlik I."/>
        </authorList>
    </citation>
    <scope>NUCLEOTIDE SEQUENCE [LARGE SCALE GENOMIC DNA]</scope>
    <source>
        <strain evidence="2">An5</strain>
    </source>
</reference>
<dbReference type="AlphaFoldDB" id="A0A1Y3XUM5"/>
<dbReference type="RefSeq" id="WP_019239370.1">
    <property type="nucleotide sequence ID" value="NZ_CABKRW010000067.1"/>
</dbReference>
<evidence type="ECO:0000313" key="2">
    <source>
        <dbReference type="Proteomes" id="UP000195781"/>
    </source>
</evidence>
<dbReference type="EMBL" id="NFIE01000018">
    <property type="protein sequence ID" value="OUN86977.1"/>
    <property type="molecule type" value="Genomic_DNA"/>
</dbReference>
<accession>A0A1Y3XUM5</accession>
<comment type="caution">
    <text evidence="1">The sequence shown here is derived from an EMBL/GenBank/DDBJ whole genome shotgun (WGS) entry which is preliminary data.</text>
</comment>
<gene>
    <name evidence="1" type="ORF">B5G02_07945</name>
</gene>
<protein>
    <recommendedName>
        <fullName evidence="3">DUF192 domain-containing protein</fullName>
    </recommendedName>
</protein>
<dbReference type="Gene3D" id="2.60.120.1140">
    <property type="entry name" value="Protein of unknown function DUF192"/>
    <property type="match status" value="1"/>
</dbReference>
<keyword evidence="2" id="KW-1185">Reference proteome</keyword>
<dbReference type="InterPro" id="IPR038695">
    <property type="entry name" value="Saro_0823-like_sf"/>
</dbReference>
<evidence type="ECO:0008006" key="3">
    <source>
        <dbReference type="Google" id="ProtNLM"/>
    </source>
</evidence>
<dbReference type="OrthoDB" id="3177228at2"/>
<organism evidence="1 2">
    <name type="scientific">[Collinsella] massiliensis</name>
    <dbReference type="NCBI Taxonomy" id="1232426"/>
    <lineage>
        <taxon>Bacteria</taxon>
        <taxon>Bacillati</taxon>
        <taxon>Actinomycetota</taxon>
        <taxon>Coriobacteriia</taxon>
        <taxon>Coriobacteriales</taxon>
        <taxon>Coriobacteriaceae</taxon>
        <taxon>Enorma</taxon>
    </lineage>
</organism>